<dbReference type="Proteomes" id="UP000325333">
    <property type="component" value="Unassembled WGS sequence"/>
</dbReference>
<evidence type="ECO:0000313" key="2">
    <source>
        <dbReference type="Proteomes" id="UP000325333"/>
    </source>
</evidence>
<comment type="caution">
    <text evidence="1">The sequence shown here is derived from an EMBL/GenBank/DDBJ whole genome shotgun (WGS) entry which is preliminary data.</text>
</comment>
<protein>
    <submittedName>
        <fullName evidence="1">Uncharacterized protein</fullName>
    </submittedName>
</protein>
<reference evidence="1 2" key="1">
    <citation type="submission" date="2019-07" db="EMBL/GenBank/DDBJ databases">
        <title>Genome sequencing of the stress-tolerant strain Azospirillum brasilense Az19.</title>
        <authorList>
            <person name="Maroniche G.A."/>
            <person name="Garcia J.E."/>
            <person name="Pagnussat L."/>
            <person name="Amenta M."/>
            <person name="Creus C.M."/>
        </authorList>
    </citation>
    <scope>NUCLEOTIDE SEQUENCE [LARGE SCALE GENOMIC DNA]</scope>
    <source>
        <strain evidence="1 2">Az19</strain>
    </source>
</reference>
<proteinExistence type="predicted"/>
<dbReference type="RefSeq" id="WP_149650921.1">
    <property type="nucleotide sequence ID" value="NZ_VEWN01000013.1"/>
</dbReference>
<accession>A0A5B0KMH8</accession>
<organism evidence="1 2">
    <name type="scientific">Azospirillum argentinense</name>
    <dbReference type="NCBI Taxonomy" id="2970906"/>
    <lineage>
        <taxon>Bacteria</taxon>
        <taxon>Pseudomonadati</taxon>
        <taxon>Pseudomonadota</taxon>
        <taxon>Alphaproteobacteria</taxon>
        <taxon>Rhodospirillales</taxon>
        <taxon>Azospirillaceae</taxon>
        <taxon>Azospirillum</taxon>
    </lineage>
</organism>
<gene>
    <name evidence="1" type="ORF">FH063_002384</name>
</gene>
<sequence length="154" mass="17917">MAPRVRYDGEEIQRAALECAWALKSTMPEVEELSKEHLHVLHSIFNTVVWKYTERGPAHQKYDNCHRKSRKVREGLGPRRFDHSVRRETLISDILSASSKEELALVLSNSPTCVVTLAEHNAISARWKEADRNHENPSWKEIYRRAEVEWSDDP</sequence>
<name>A0A5B0KMH8_9PROT</name>
<dbReference type="EMBL" id="VEWN01000013">
    <property type="protein sequence ID" value="KAA1053802.1"/>
    <property type="molecule type" value="Genomic_DNA"/>
</dbReference>
<dbReference type="AlphaFoldDB" id="A0A5B0KMH8"/>
<evidence type="ECO:0000313" key="1">
    <source>
        <dbReference type="EMBL" id="KAA1053802.1"/>
    </source>
</evidence>